<gene>
    <name evidence="2" type="ORF">I598_2309</name>
</gene>
<dbReference type="AlphaFoldDB" id="A0A168FIE2"/>
<dbReference type="Gene3D" id="3.30.40.10">
    <property type="entry name" value="Zinc/RING finger domain, C3HC4 (zinc finger)"/>
    <property type="match status" value="1"/>
</dbReference>
<dbReference type="STRING" id="1300344.I598_2309"/>
<dbReference type="KEGG" id="ido:I598_2309"/>
<sequence length="96" mass="10246">MTVDCSHLAGVVPVAPEAQGVCPECVAAGGTWVHLRACLGCGHVGCCDSSPSRHATQHFRTTDHPLVRSLEPGEHWGWCYADEVLVPGREMPPEVS</sequence>
<accession>A0A168FIE2</accession>
<dbReference type="InterPro" id="IPR001607">
    <property type="entry name" value="Znf_UBP"/>
</dbReference>
<evidence type="ECO:0000259" key="1">
    <source>
        <dbReference type="PROSITE" id="PS50271"/>
    </source>
</evidence>
<dbReference type="PATRIC" id="fig|1300344.3.peg.2317"/>
<evidence type="ECO:0000313" key="3">
    <source>
        <dbReference type="Proteomes" id="UP000076794"/>
    </source>
</evidence>
<reference evidence="2 3" key="1">
    <citation type="submission" date="2016-01" db="EMBL/GenBank/DDBJ databases">
        <title>Complete genome sequence of a soil Actinobacterium, Isoptericola dokdonensis DS-3.</title>
        <authorList>
            <person name="Kwon S.-K."/>
            <person name="Kim J.F."/>
        </authorList>
    </citation>
    <scope>NUCLEOTIDE SEQUENCE [LARGE SCALE GENOMIC DNA]</scope>
    <source>
        <strain evidence="2 3">DS-3</strain>
    </source>
</reference>
<dbReference type="PROSITE" id="PS50271">
    <property type="entry name" value="ZF_UBP"/>
    <property type="match status" value="1"/>
</dbReference>
<dbReference type="EMBL" id="CP014209">
    <property type="protein sequence ID" value="ANC31849.1"/>
    <property type="molecule type" value="Genomic_DNA"/>
</dbReference>
<name>A0A168FIE2_9MICO</name>
<proteinExistence type="predicted"/>
<dbReference type="OrthoDB" id="57886at2"/>
<organism evidence="2 3">
    <name type="scientific">Isoptericola dokdonensis DS-3</name>
    <dbReference type="NCBI Taxonomy" id="1300344"/>
    <lineage>
        <taxon>Bacteria</taxon>
        <taxon>Bacillati</taxon>
        <taxon>Actinomycetota</taxon>
        <taxon>Actinomycetes</taxon>
        <taxon>Micrococcales</taxon>
        <taxon>Promicromonosporaceae</taxon>
        <taxon>Isoptericola</taxon>
    </lineage>
</organism>
<keyword evidence="3" id="KW-1185">Reference proteome</keyword>
<feature type="domain" description="UBP-type" evidence="1">
    <location>
        <begin position="3"/>
        <end position="96"/>
    </location>
</feature>
<dbReference type="GO" id="GO:0008270">
    <property type="term" value="F:zinc ion binding"/>
    <property type="evidence" value="ECO:0007669"/>
    <property type="project" value="InterPro"/>
</dbReference>
<protein>
    <submittedName>
        <fullName evidence="2">Zn-finger in ubiquitin-hydrolases and other protein</fullName>
    </submittedName>
</protein>
<evidence type="ECO:0000313" key="2">
    <source>
        <dbReference type="EMBL" id="ANC31849.1"/>
    </source>
</evidence>
<dbReference type="SUPFAM" id="SSF57850">
    <property type="entry name" value="RING/U-box"/>
    <property type="match status" value="1"/>
</dbReference>
<dbReference type="GO" id="GO:0016787">
    <property type="term" value="F:hydrolase activity"/>
    <property type="evidence" value="ECO:0007669"/>
    <property type="project" value="UniProtKB-KW"/>
</dbReference>
<dbReference type="Proteomes" id="UP000076794">
    <property type="component" value="Chromosome"/>
</dbReference>
<dbReference type="RefSeq" id="WP_068205234.1">
    <property type="nucleotide sequence ID" value="NZ_CP014209.1"/>
</dbReference>
<keyword evidence="2" id="KW-0378">Hydrolase</keyword>
<dbReference type="InterPro" id="IPR013083">
    <property type="entry name" value="Znf_RING/FYVE/PHD"/>
</dbReference>
<dbReference type="Pfam" id="PF02148">
    <property type="entry name" value="zf-UBP"/>
    <property type="match status" value="1"/>
</dbReference>